<comment type="similarity">
    <text evidence="1">Belongs to the type-I restriction system S methylase family.</text>
</comment>
<reference evidence="6" key="1">
    <citation type="submission" date="2015-09" db="EMBL/GenBank/DDBJ databases">
        <title>Prevalence of NDMs in South Africa.</title>
        <authorList>
            <person name="Osei Sekyere J."/>
            <person name="Govinden U."/>
            <person name="Essack S."/>
            <person name="Haldorsen B."/>
            <person name="Samuelsen O."/>
            <person name="Aasnaes B."/>
            <person name="Sundsfjord A."/>
        </authorList>
    </citation>
    <scope>NUCLEOTIDE SEQUENCE [LARGE SCALE GENOMIC DNA]</scope>
    <source>
        <strain evidence="6">ST62:944112508</strain>
    </source>
</reference>
<dbReference type="AlphaFoldDB" id="A0AA38A634"/>
<dbReference type="RefSeq" id="WP_057064104.1">
    <property type="nucleotide sequence ID" value="NZ_CABDWZ010000001.1"/>
</dbReference>
<dbReference type="GO" id="GO:0004519">
    <property type="term" value="F:endonuclease activity"/>
    <property type="evidence" value="ECO:0007669"/>
    <property type="project" value="UniProtKB-KW"/>
</dbReference>
<dbReference type="Proteomes" id="UP000050520">
    <property type="component" value="Unassembled WGS sequence"/>
</dbReference>
<proteinExistence type="inferred from homology"/>
<dbReference type="SUPFAM" id="SSF116734">
    <property type="entry name" value="DNA methylase specificity domain"/>
    <property type="match status" value="2"/>
</dbReference>
<dbReference type="InterPro" id="IPR000055">
    <property type="entry name" value="Restrct_endonuc_typeI_TRD"/>
</dbReference>
<dbReference type="InterPro" id="IPR044946">
    <property type="entry name" value="Restrct_endonuc_typeI_TRD_sf"/>
</dbReference>
<accession>A0AA38A634</accession>
<evidence type="ECO:0000256" key="1">
    <source>
        <dbReference type="ARBA" id="ARBA00010923"/>
    </source>
</evidence>
<keyword evidence="2" id="KW-0680">Restriction system</keyword>
<evidence type="ECO:0000256" key="2">
    <source>
        <dbReference type="ARBA" id="ARBA00022747"/>
    </source>
</evidence>
<dbReference type="CDD" id="cd17267">
    <property type="entry name" value="RMtype1_S_EcoAO83I-TRD1-CR1_like"/>
    <property type="match status" value="1"/>
</dbReference>
<keyword evidence="5" id="KW-0255">Endonuclease</keyword>
<sequence>MSAGKLPEGWVDTQLGSIIELKYGKSLAAQIRDGFGFPVYGSNGVVGKHSIPLINKSGLIVGRKGSYGVVNKSIGPFFPIDTTYYIDDFYNQPLEFLFYYLSFLPLTKLNRSTAIPGLNRDDAYDLNIALPPLAEQKIIAEKLDTLLAQVDSTKARLEQIPQILKRFRQAILTAAISGRLTDKWRKLTDLQTIWKSHTLGELVTIDRGSSPRPIKDYITTDENGVNWIKIGDTKEGEKYIRSTKERITREGSKKSRKVTPGDFILSNSMSLGRAYIVEIEGYVHDGWFILRLPENIDKDYFYYLLSSSQLQTQFSSLAVGGVVQNIRSELVKQAIVNIPPLPEQHEIVRRVEQLFAYADTIEKQVNNALSRVNSLTQSILAKAFRGELTAQWRAENPDLISGENSAAALLEKIKAERAASGGKKASRKKA</sequence>
<keyword evidence="5" id="KW-0540">Nuclease</keyword>
<comment type="caution">
    <text evidence="5">The sequence shown here is derived from an EMBL/GenBank/DDBJ whole genome shotgun (WGS) entry which is preliminary data.</text>
</comment>
<feature type="domain" description="Type I restriction modification DNA specificity" evidence="4">
    <location>
        <begin position="7"/>
        <end position="161"/>
    </location>
</feature>
<dbReference type="Gene3D" id="3.90.220.20">
    <property type="entry name" value="DNA methylase specificity domains"/>
    <property type="match status" value="2"/>
</dbReference>
<keyword evidence="3" id="KW-0238">DNA-binding</keyword>
<dbReference type="GO" id="GO:0003677">
    <property type="term" value="F:DNA binding"/>
    <property type="evidence" value="ECO:0007669"/>
    <property type="project" value="UniProtKB-KW"/>
</dbReference>
<dbReference type="GO" id="GO:0009307">
    <property type="term" value="P:DNA restriction-modification system"/>
    <property type="evidence" value="ECO:0007669"/>
    <property type="project" value="UniProtKB-KW"/>
</dbReference>
<dbReference type="InterPro" id="IPR051212">
    <property type="entry name" value="Type-I_RE_S_subunit"/>
</dbReference>
<organism evidence="5 6">
    <name type="scientific">Citrobacter freundii</name>
    <dbReference type="NCBI Taxonomy" id="546"/>
    <lineage>
        <taxon>Bacteria</taxon>
        <taxon>Pseudomonadati</taxon>
        <taxon>Pseudomonadota</taxon>
        <taxon>Gammaproteobacteria</taxon>
        <taxon>Enterobacterales</taxon>
        <taxon>Enterobacteriaceae</taxon>
        <taxon>Citrobacter</taxon>
        <taxon>Citrobacter freundii complex</taxon>
    </lineage>
</organism>
<gene>
    <name evidence="5" type="ORF">AN672_15805</name>
</gene>
<reference evidence="5 6" key="2">
    <citation type="journal article" date="2017" name="PLoS ONE">
        <title>Genomic and phenotypic characterisation of fluoroquinolone resistance mechanisms in Enterobacteriaceae in Durban, South Africa.</title>
        <authorList>
            <person name="Osei Sekyere J."/>
            <person name="Amoako D.G."/>
        </authorList>
    </citation>
    <scope>NUCLEOTIDE SEQUENCE [LARGE SCALE GENOMIC DNA]</scope>
    <source>
        <strain evidence="5 6">ST62:944112508</strain>
    </source>
</reference>
<evidence type="ECO:0000256" key="3">
    <source>
        <dbReference type="ARBA" id="ARBA00023125"/>
    </source>
</evidence>
<dbReference type="EMBL" id="LJEB01000070">
    <property type="protein sequence ID" value="KPR54500.1"/>
    <property type="molecule type" value="Genomic_DNA"/>
</dbReference>
<name>A0AA38A634_CITFR</name>
<dbReference type="PANTHER" id="PTHR43140:SF1">
    <property type="entry name" value="TYPE I RESTRICTION ENZYME ECOKI SPECIFICITY SUBUNIT"/>
    <property type="match status" value="1"/>
</dbReference>
<evidence type="ECO:0000313" key="6">
    <source>
        <dbReference type="Proteomes" id="UP000050520"/>
    </source>
</evidence>
<dbReference type="CDD" id="cd17283">
    <property type="entry name" value="RMtype1_S_Hpy180ORF7835P_TRD2-CR2_like"/>
    <property type="match status" value="1"/>
</dbReference>
<dbReference type="Pfam" id="PF01420">
    <property type="entry name" value="Methylase_S"/>
    <property type="match status" value="2"/>
</dbReference>
<protein>
    <submittedName>
        <fullName evidence="5">Restriction endonuclease subunit S</fullName>
    </submittedName>
</protein>
<feature type="domain" description="Type I restriction modification DNA specificity" evidence="4">
    <location>
        <begin position="194"/>
        <end position="370"/>
    </location>
</feature>
<keyword evidence="5" id="KW-0378">Hydrolase</keyword>
<evidence type="ECO:0000259" key="4">
    <source>
        <dbReference type="Pfam" id="PF01420"/>
    </source>
</evidence>
<dbReference type="PANTHER" id="PTHR43140">
    <property type="entry name" value="TYPE-1 RESTRICTION ENZYME ECOKI SPECIFICITY PROTEIN"/>
    <property type="match status" value="1"/>
</dbReference>
<evidence type="ECO:0000313" key="5">
    <source>
        <dbReference type="EMBL" id="KPR54500.1"/>
    </source>
</evidence>